<sequence>MPDSFDAAIAEHARRRGTATALVAEERPGAPVALDWSTVDSVTAALAERLLAADPGLAALAMDNTMGSVLTLVAAARTELPLWVRPTGRGTDAHRAAAERALTDRGIAVLPVAAAGRDLVTGPPVPARGTARLPPHALVLGSGGSSGRPKWTVDTVMRRRPLRPLSTRPVHRLNWQPGRAQLVTGPLEHAATLTFFLEGLADGNPLVVQRRFDPDAAVDLAARWDVRWLQTTPYQLGRLAATAAQRPDALAGVRGLLHTAAPCPERVRRFWLDRLGAESVFEMYGASEGIGVTLARGDEWLARPGTVGRGFWTEIRILDERRRPVPAGVVGDVFMRTGRPARRDPWAGLNPSVVATPDGFRSVGDRGRLDPEGYLFLASRELDLINVGGENVYPAEVEQVLLEHPDVIDAMVVGEPDPVFGARPHAWVVLRDAVPGDRRDGYEQRLKAHCRAALPPFKVPATVRFETELPRTAAGKLQRRGG</sequence>
<dbReference type="GO" id="GO:0006631">
    <property type="term" value="P:fatty acid metabolic process"/>
    <property type="evidence" value="ECO:0007669"/>
    <property type="project" value="TreeGrafter"/>
</dbReference>
<keyword evidence="4" id="KW-0436">Ligase</keyword>
<evidence type="ECO:0000259" key="2">
    <source>
        <dbReference type="Pfam" id="PF00501"/>
    </source>
</evidence>
<dbReference type="SUPFAM" id="SSF56801">
    <property type="entry name" value="Acetyl-CoA synthetase-like"/>
    <property type="match status" value="1"/>
</dbReference>
<dbReference type="Pfam" id="PF13193">
    <property type="entry name" value="AMP-binding_C"/>
    <property type="match status" value="1"/>
</dbReference>
<reference evidence="4" key="1">
    <citation type="submission" date="2021-01" db="EMBL/GenBank/DDBJ databases">
        <title>Whole genome shotgun sequence of Rugosimonospora africana NBRC 104875.</title>
        <authorList>
            <person name="Komaki H."/>
            <person name="Tamura T."/>
        </authorList>
    </citation>
    <scope>NUCLEOTIDE SEQUENCE</scope>
    <source>
        <strain evidence="4">NBRC 104875</strain>
    </source>
</reference>
<dbReference type="InterPro" id="IPR000873">
    <property type="entry name" value="AMP-dep_synth/lig_dom"/>
</dbReference>
<dbReference type="Gene3D" id="3.30.300.30">
    <property type="match status" value="1"/>
</dbReference>
<dbReference type="PANTHER" id="PTHR43201:SF32">
    <property type="entry name" value="2-SUCCINYLBENZOATE--COA LIGASE, CHLOROPLASTIC_PEROXISOMAL"/>
    <property type="match status" value="1"/>
</dbReference>
<feature type="region of interest" description="Disordered" evidence="1">
    <location>
        <begin position="127"/>
        <end position="146"/>
    </location>
</feature>
<feature type="domain" description="AMP-binding enzyme C-terminal" evidence="3">
    <location>
        <begin position="396"/>
        <end position="476"/>
    </location>
</feature>
<name>A0A8J3QLX9_9ACTN</name>
<dbReference type="GO" id="GO:0031956">
    <property type="term" value="F:medium-chain fatty acid-CoA ligase activity"/>
    <property type="evidence" value="ECO:0007669"/>
    <property type="project" value="TreeGrafter"/>
</dbReference>
<dbReference type="PANTHER" id="PTHR43201">
    <property type="entry name" value="ACYL-COA SYNTHETASE"/>
    <property type="match status" value="1"/>
</dbReference>
<dbReference type="RefSeq" id="WP_203915605.1">
    <property type="nucleotide sequence ID" value="NZ_BONZ01000001.1"/>
</dbReference>
<dbReference type="EMBL" id="BONZ01000001">
    <property type="protein sequence ID" value="GIH11873.1"/>
    <property type="molecule type" value="Genomic_DNA"/>
</dbReference>
<protein>
    <submittedName>
        <fullName evidence="4">Putative acid-CoA ligase</fullName>
    </submittedName>
</protein>
<organism evidence="4 5">
    <name type="scientific">Rugosimonospora africana</name>
    <dbReference type="NCBI Taxonomy" id="556532"/>
    <lineage>
        <taxon>Bacteria</taxon>
        <taxon>Bacillati</taxon>
        <taxon>Actinomycetota</taxon>
        <taxon>Actinomycetes</taxon>
        <taxon>Micromonosporales</taxon>
        <taxon>Micromonosporaceae</taxon>
        <taxon>Rugosimonospora</taxon>
    </lineage>
</organism>
<dbReference type="Proteomes" id="UP000642748">
    <property type="component" value="Unassembled WGS sequence"/>
</dbReference>
<dbReference type="AlphaFoldDB" id="A0A8J3QLX9"/>
<comment type="caution">
    <text evidence="4">The sequence shown here is derived from an EMBL/GenBank/DDBJ whole genome shotgun (WGS) entry which is preliminary data.</text>
</comment>
<keyword evidence="5" id="KW-1185">Reference proteome</keyword>
<evidence type="ECO:0000313" key="4">
    <source>
        <dbReference type="EMBL" id="GIH11873.1"/>
    </source>
</evidence>
<evidence type="ECO:0000256" key="1">
    <source>
        <dbReference type="SAM" id="MobiDB-lite"/>
    </source>
</evidence>
<gene>
    <name evidence="4" type="ORF">Raf01_00450</name>
</gene>
<dbReference type="Gene3D" id="3.40.50.12780">
    <property type="entry name" value="N-terminal domain of ligase-like"/>
    <property type="match status" value="1"/>
</dbReference>
<dbReference type="InterPro" id="IPR045851">
    <property type="entry name" value="AMP-bd_C_sf"/>
</dbReference>
<feature type="domain" description="AMP-dependent synthetase/ligase" evidence="2">
    <location>
        <begin position="142"/>
        <end position="337"/>
    </location>
</feature>
<dbReference type="InterPro" id="IPR025110">
    <property type="entry name" value="AMP-bd_C"/>
</dbReference>
<proteinExistence type="predicted"/>
<dbReference type="Pfam" id="PF00501">
    <property type="entry name" value="AMP-binding"/>
    <property type="match status" value="1"/>
</dbReference>
<dbReference type="InterPro" id="IPR042099">
    <property type="entry name" value="ANL_N_sf"/>
</dbReference>
<accession>A0A8J3QLX9</accession>
<evidence type="ECO:0000313" key="5">
    <source>
        <dbReference type="Proteomes" id="UP000642748"/>
    </source>
</evidence>
<evidence type="ECO:0000259" key="3">
    <source>
        <dbReference type="Pfam" id="PF13193"/>
    </source>
</evidence>